<keyword evidence="4" id="KW-0786">Thiamine pyrophosphate</keyword>
<protein>
    <recommendedName>
        <fullName evidence="5">2-oxoisovalerate dehydrogenase subunit beta</fullName>
    </recommendedName>
    <alternativeName>
        <fullName evidence="6">Branched-chain alpha-keto acid dehydrogenase E1 component beta chain</fullName>
    </alternativeName>
</protein>
<dbReference type="Proteomes" id="UP000238220">
    <property type="component" value="Unassembled WGS sequence"/>
</dbReference>
<evidence type="ECO:0000256" key="1">
    <source>
        <dbReference type="ARBA" id="ARBA00001964"/>
    </source>
</evidence>
<dbReference type="Pfam" id="PF02780">
    <property type="entry name" value="Transketolase_C"/>
    <property type="match status" value="1"/>
</dbReference>
<dbReference type="InterPro" id="IPR005475">
    <property type="entry name" value="Transketolase-like_Pyr-bd"/>
</dbReference>
<dbReference type="InterPro" id="IPR009014">
    <property type="entry name" value="Transketo_C/PFOR_II"/>
</dbReference>
<dbReference type="SUPFAM" id="SSF52518">
    <property type="entry name" value="Thiamin diphosphate-binding fold (THDP-binding)"/>
    <property type="match status" value="1"/>
</dbReference>
<dbReference type="CDD" id="cd07036">
    <property type="entry name" value="TPP_PYR_E1-PDHc-beta_like"/>
    <property type="match status" value="1"/>
</dbReference>
<comment type="caution">
    <text evidence="8">The sequence shown here is derived from an EMBL/GenBank/DDBJ whole genome shotgun (WGS) entry which is preliminary data.</text>
</comment>
<dbReference type="InterPro" id="IPR033248">
    <property type="entry name" value="Transketolase_C"/>
</dbReference>
<evidence type="ECO:0000256" key="3">
    <source>
        <dbReference type="ARBA" id="ARBA00023002"/>
    </source>
</evidence>
<evidence type="ECO:0000256" key="6">
    <source>
        <dbReference type="ARBA" id="ARBA00082400"/>
    </source>
</evidence>
<dbReference type="GO" id="GO:0016491">
    <property type="term" value="F:oxidoreductase activity"/>
    <property type="evidence" value="ECO:0007669"/>
    <property type="project" value="UniProtKB-KW"/>
</dbReference>
<dbReference type="Pfam" id="PF02779">
    <property type="entry name" value="Transket_pyr"/>
    <property type="match status" value="1"/>
</dbReference>
<keyword evidence="3" id="KW-0560">Oxidoreductase</keyword>
<evidence type="ECO:0000259" key="7">
    <source>
        <dbReference type="SMART" id="SM00861"/>
    </source>
</evidence>
<comment type="function">
    <text evidence="2">The branched-chain alpha-keto dehydrogenase complex catalyzes the overall conversion of alpha-keto acids to acyl-CoA and CO(2). It contains multiple copies of three enzymatic components: branched-chain alpha-keto acid decarboxylase (E1), lipoamide acyltransferase (E2) and lipoamide dehydrogenase (E3).</text>
</comment>
<organism evidence="8 9">
    <name type="scientific">Solimonas fluminis</name>
    <dbReference type="NCBI Taxonomy" id="2086571"/>
    <lineage>
        <taxon>Bacteria</taxon>
        <taxon>Pseudomonadati</taxon>
        <taxon>Pseudomonadota</taxon>
        <taxon>Gammaproteobacteria</taxon>
        <taxon>Nevskiales</taxon>
        <taxon>Nevskiaceae</taxon>
        <taxon>Solimonas</taxon>
    </lineage>
</organism>
<evidence type="ECO:0000313" key="8">
    <source>
        <dbReference type="EMBL" id="PPE71864.1"/>
    </source>
</evidence>
<dbReference type="EMBL" id="PSNW01000019">
    <property type="protein sequence ID" value="PPE71864.1"/>
    <property type="molecule type" value="Genomic_DNA"/>
</dbReference>
<feature type="domain" description="Transketolase-like pyrimidine-binding" evidence="7">
    <location>
        <begin position="15"/>
        <end position="191"/>
    </location>
</feature>
<dbReference type="SMART" id="SM00861">
    <property type="entry name" value="Transket_pyr"/>
    <property type="match status" value="1"/>
</dbReference>
<dbReference type="InterPro" id="IPR029061">
    <property type="entry name" value="THDP-binding"/>
</dbReference>
<dbReference type="FunFam" id="3.40.50.970:FF:000001">
    <property type="entry name" value="Pyruvate dehydrogenase E1 beta subunit"/>
    <property type="match status" value="1"/>
</dbReference>
<dbReference type="Gene3D" id="3.40.50.970">
    <property type="match status" value="1"/>
</dbReference>
<evidence type="ECO:0000256" key="5">
    <source>
        <dbReference type="ARBA" id="ARBA00070795"/>
    </source>
</evidence>
<reference evidence="8 9" key="1">
    <citation type="submission" date="2018-02" db="EMBL/GenBank/DDBJ databases">
        <title>Genome sequencing of Solimonas sp. HR-BB.</title>
        <authorList>
            <person name="Lee Y."/>
            <person name="Jeon C.O."/>
        </authorList>
    </citation>
    <scope>NUCLEOTIDE SEQUENCE [LARGE SCALE GENOMIC DNA]</scope>
    <source>
        <strain evidence="8 9">HR-BB</strain>
    </source>
</reference>
<comment type="cofactor">
    <cofactor evidence="1">
        <name>thiamine diphosphate</name>
        <dbReference type="ChEBI" id="CHEBI:58937"/>
    </cofactor>
</comment>
<accession>A0A2S5TA41</accession>
<dbReference type="AlphaFoldDB" id="A0A2S5TA41"/>
<dbReference type="SUPFAM" id="SSF52922">
    <property type="entry name" value="TK C-terminal domain-like"/>
    <property type="match status" value="1"/>
</dbReference>
<evidence type="ECO:0000256" key="4">
    <source>
        <dbReference type="ARBA" id="ARBA00023052"/>
    </source>
</evidence>
<dbReference type="RefSeq" id="WP_104232399.1">
    <property type="nucleotide sequence ID" value="NZ_PSNW01000019.1"/>
</dbReference>
<evidence type="ECO:0000256" key="2">
    <source>
        <dbReference type="ARBA" id="ARBA00002859"/>
    </source>
</evidence>
<dbReference type="NCBIfam" id="NF006667">
    <property type="entry name" value="PRK09212.1"/>
    <property type="match status" value="1"/>
</dbReference>
<dbReference type="Gene3D" id="3.40.50.920">
    <property type="match status" value="1"/>
</dbReference>
<dbReference type="FunFam" id="3.40.50.920:FF:000001">
    <property type="entry name" value="Pyruvate dehydrogenase E1 beta subunit"/>
    <property type="match status" value="1"/>
</dbReference>
<sequence length="342" mass="36468">MSAPATATQAKPEVITFTEAFSRALHDAMEMDPSVIMLGEDIADEEGGGIFKVTKGLSTKFGTERVKTTPISEQAIVGAAIGASLAGMRPVAEIMLMNFITVPMDQIVNHAAKLRFMSGGQTHVPITIRTRTGAGAGTGGQHSDMLEAWFAHVAGMKVVVPSTPADAYGLLLGCIFDDDPCLFIEDQLTRTQTGPVPVKGEIIPLGKAHVAREGKDVTVVGYGRPIRDAMVLADKLAGEGISVEVVDLRTVSPMDTGTVLKSVAKTGRAVVIHEAPRSFGCGAEIAARIQEELFDQLKAPVLRVASRDVTVPFSRVLEAEYLYKASGIEAAIRRTLEKRTQK</sequence>
<gene>
    <name evidence="8" type="ORF">C3942_21350</name>
</gene>
<proteinExistence type="predicted"/>
<dbReference type="PANTHER" id="PTHR43257">
    <property type="entry name" value="PYRUVATE DEHYDROGENASE E1 COMPONENT BETA SUBUNIT"/>
    <property type="match status" value="1"/>
</dbReference>
<evidence type="ECO:0000313" key="9">
    <source>
        <dbReference type="Proteomes" id="UP000238220"/>
    </source>
</evidence>
<dbReference type="OrthoDB" id="9780894at2"/>
<name>A0A2S5TA41_9GAMM</name>
<keyword evidence="9" id="KW-1185">Reference proteome</keyword>
<dbReference type="PANTHER" id="PTHR43257:SF2">
    <property type="entry name" value="PYRUVATE DEHYDROGENASE E1 COMPONENT SUBUNIT BETA"/>
    <property type="match status" value="1"/>
</dbReference>